<evidence type="ECO:0000313" key="3">
    <source>
        <dbReference type="EMBL" id="KAF4628139.1"/>
    </source>
</evidence>
<feature type="domain" description="EthD" evidence="2">
    <location>
        <begin position="21"/>
        <end position="117"/>
    </location>
</feature>
<evidence type="ECO:0000313" key="4">
    <source>
        <dbReference type="Proteomes" id="UP000566819"/>
    </source>
</evidence>
<dbReference type="InterPro" id="IPR011008">
    <property type="entry name" value="Dimeric_a/b-barrel"/>
</dbReference>
<dbReference type="Pfam" id="PF07110">
    <property type="entry name" value="EthD"/>
    <property type="match status" value="1"/>
</dbReference>
<gene>
    <name evidence="3" type="ORF">G7Y89_g10014</name>
</gene>
<accession>A0A8H4W213</accession>
<dbReference type="GO" id="GO:0016491">
    <property type="term" value="F:oxidoreductase activity"/>
    <property type="evidence" value="ECO:0007669"/>
    <property type="project" value="InterPro"/>
</dbReference>
<reference evidence="3 4" key="1">
    <citation type="submission" date="2020-03" db="EMBL/GenBank/DDBJ databases">
        <title>Draft Genome Sequence of Cudoniella acicularis.</title>
        <authorList>
            <person name="Buettner E."/>
            <person name="Kellner H."/>
        </authorList>
    </citation>
    <scope>NUCLEOTIDE SEQUENCE [LARGE SCALE GENOMIC DNA]</scope>
    <source>
        <strain evidence="3 4">DSM 108380</strain>
    </source>
</reference>
<evidence type="ECO:0000256" key="1">
    <source>
        <dbReference type="ARBA" id="ARBA00005986"/>
    </source>
</evidence>
<dbReference type="OrthoDB" id="3454835at2759"/>
<protein>
    <recommendedName>
        <fullName evidence="2">EthD domain-containing protein</fullName>
    </recommendedName>
</protein>
<sequence>MGSVRQEPRRLFQWTVCAYRKPGMSEEDYHKYMSEKHGPLVRGLLAKYGIIKFTMTHNTAETRNLMAKLAGPQFNNHADYDSFVQTVFKDVEDFVRMKADPFYIEVVAPDHENFADTTRSWCVL</sequence>
<evidence type="ECO:0000259" key="2">
    <source>
        <dbReference type="Pfam" id="PF07110"/>
    </source>
</evidence>
<dbReference type="InterPro" id="IPR009799">
    <property type="entry name" value="EthD_dom"/>
</dbReference>
<comment type="similarity">
    <text evidence="1">Belongs to the tpcK family.</text>
</comment>
<name>A0A8H4W213_9HELO</name>
<dbReference type="Proteomes" id="UP000566819">
    <property type="component" value="Unassembled WGS sequence"/>
</dbReference>
<comment type="caution">
    <text evidence="3">The sequence shown here is derived from an EMBL/GenBank/DDBJ whole genome shotgun (WGS) entry which is preliminary data.</text>
</comment>
<dbReference type="EMBL" id="JAAMPI010000855">
    <property type="protein sequence ID" value="KAF4628139.1"/>
    <property type="molecule type" value="Genomic_DNA"/>
</dbReference>
<dbReference type="AlphaFoldDB" id="A0A8H4W213"/>
<proteinExistence type="inferred from homology"/>
<dbReference type="Gene3D" id="3.30.70.100">
    <property type="match status" value="1"/>
</dbReference>
<dbReference type="SUPFAM" id="SSF54909">
    <property type="entry name" value="Dimeric alpha+beta barrel"/>
    <property type="match status" value="1"/>
</dbReference>
<keyword evidence="4" id="KW-1185">Reference proteome</keyword>
<organism evidence="3 4">
    <name type="scientific">Cudoniella acicularis</name>
    <dbReference type="NCBI Taxonomy" id="354080"/>
    <lineage>
        <taxon>Eukaryota</taxon>
        <taxon>Fungi</taxon>
        <taxon>Dikarya</taxon>
        <taxon>Ascomycota</taxon>
        <taxon>Pezizomycotina</taxon>
        <taxon>Leotiomycetes</taxon>
        <taxon>Helotiales</taxon>
        <taxon>Tricladiaceae</taxon>
        <taxon>Cudoniella</taxon>
    </lineage>
</organism>